<feature type="domain" description="RNase III" evidence="2">
    <location>
        <begin position="156"/>
        <end position="278"/>
    </location>
</feature>
<dbReference type="GO" id="GO:0006396">
    <property type="term" value="P:RNA processing"/>
    <property type="evidence" value="ECO:0007669"/>
    <property type="project" value="InterPro"/>
</dbReference>
<name>A0AAX4H4X1_9ASCO</name>
<protein>
    <recommendedName>
        <fullName evidence="2">RNase III domain-containing protein</fullName>
    </recommendedName>
</protein>
<dbReference type="AlphaFoldDB" id="A0AAX4H4X1"/>
<feature type="region of interest" description="Disordered" evidence="1">
    <location>
        <begin position="401"/>
        <end position="452"/>
    </location>
</feature>
<evidence type="ECO:0000313" key="3">
    <source>
        <dbReference type="EMBL" id="WPK23497.1"/>
    </source>
</evidence>
<dbReference type="SUPFAM" id="SSF54768">
    <property type="entry name" value="dsRNA-binding domain-like"/>
    <property type="match status" value="1"/>
</dbReference>
<dbReference type="Pfam" id="PF22935">
    <property type="entry name" value="RM44_endonuclase"/>
    <property type="match status" value="1"/>
</dbReference>
<feature type="compositionally biased region" description="Basic and acidic residues" evidence="1">
    <location>
        <begin position="401"/>
        <end position="418"/>
    </location>
</feature>
<feature type="compositionally biased region" description="Basic and acidic residues" evidence="1">
    <location>
        <begin position="442"/>
        <end position="452"/>
    </location>
</feature>
<dbReference type="RefSeq" id="XP_062875883.1">
    <property type="nucleotide sequence ID" value="XM_063019813.1"/>
</dbReference>
<reference evidence="3 4" key="1">
    <citation type="submission" date="2023-10" db="EMBL/GenBank/DDBJ databases">
        <title>Draft Genome Sequence of Candida saopaulonensis from a very Premature Infant with Sepsis.</title>
        <authorList>
            <person name="Ning Y."/>
            <person name="Dai R."/>
            <person name="Xiao M."/>
            <person name="Xu Y."/>
            <person name="Yan Q."/>
            <person name="Zhang L."/>
        </authorList>
    </citation>
    <scope>NUCLEOTIDE SEQUENCE [LARGE SCALE GENOMIC DNA]</scope>
    <source>
        <strain evidence="3 4">19XY460</strain>
    </source>
</reference>
<organism evidence="3 4">
    <name type="scientific">Australozyma saopauloensis</name>
    <dbReference type="NCBI Taxonomy" id="291208"/>
    <lineage>
        <taxon>Eukaryota</taxon>
        <taxon>Fungi</taxon>
        <taxon>Dikarya</taxon>
        <taxon>Ascomycota</taxon>
        <taxon>Saccharomycotina</taxon>
        <taxon>Pichiomycetes</taxon>
        <taxon>Metschnikowiaceae</taxon>
        <taxon>Australozyma</taxon>
    </lineage>
</organism>
<dbReference type="PROSITE" id="PS50142">
    <property type="entry name" value="RNASE_3_2"/>
    <property type="match status" value="1"/>
</dbReference>
<dbReference type="SUPFAM" id="SSF69065">
    <property type="entry name" value="RNase III domain-like"/>
    <property type="match status" value="1"/>
</dbReference>
<evidence type="ECO:0000313" key="4">
    <source>
        <dbReference type="Proteomes" id="UP001338582"/>
    </source>
</evidence>
<dbReference type="SMART" id="SM00535">
    <property type="entry name" value="RIBOc"/>
    <property type="match status" value="1"/>
</dbReference>
<proteinExistence type="predicted"/>
<dbReference type="Gene3D" id="1.10.1520.10">
    <property type="entry name" value="Ribonuclease III domain"/>
    <property type="match status" value="1"/>
</dbReference>
<keyword evidence="4" id="KW-1185">Reference proteome</keyword>
<accession>A0AAX4H4X1</accession>
<evidence type="ECO:0000259" key="2">
    <source>
        <dbReference type="PROSITE" id="PS50142"/>
    </source>
</evidence>
<dbReference type="EMBL" id="CP138894">
    <property type="protein sequence ID" value="WPK23497.1"/>
    <property type="molecule type" value="Genomic_DNA"/>
</dbReference>
<dbReference type="Proteomes" id="UP001338582">
    <property type="component" value="Chromosome 1"/>
</dbReference>
<sequence length="500" mass="56849">MLDLESLLTWCDDLHQVRGNVSQLQATLNQILAKAPTVPQYLELVLKYGDQDTTLASPIQEKVRASLHLPQLKVAVRLKNLFDKGLLPFLLGMSRINFKSPKCDRFVGYLLDYCPPKQDVANISVDLESKQVKSAFSVDTALYPPLLPPIENKALLRLVFTDKSMRLPMEFIEMRKSMGTNSFNNTHNRKLALKGRYLLDQALIDILDDLLPDLHEDDIEALRYQLTSTAILAKLAYIYNFPEALCQNVPMEADTQTKLEILKTVFLAYIGALPQDNYRHRQIIDWLWPLFKPLVKPLLEKGRSEGGLKSRVAVAWAEFQFLMGRLNNYFMHSIKRIPYEFVIHDENPYVGQLMVGGLAYCFGTGDTLLEAKQWAAFKTLNDTNFKERLFTYLCEQMQLHSDKRTPKHRQDLEADKITVPRTPAELEPQELKSTTSGAADGAQEKGMEETGHVRPFNPPLGPKMHTAINLAKAPLAPLNQPRMPLQYGMIPPPLPNPKRK</sequence>
<dbReference type="KEGG" id="asau:88171806"/>
<dbReference type="GO" id="GO:0004525">
    <property type="term" value="F:ribonuclease III activity"/>
    <property type="evidence" value="ECO:0007669"/>
    <property type="project" value="InterPro"/>
</dbReference>
<dbReference type="InterPro" id="IPR000999">
    <property type="entry name" value="RNase_III_dom"/>
</dbReference>
<evidence type="ECO:0000256" key="1">
    <source>
        <dbReference type="SAM" id="MobiDB-lite"/>
    </source>
</evidence>
<gene>
    <name evidence="3" type="ORF">PUMCH_000738</name>
</gene>
<dbReference type="GeneID" id="88171806"/>
<dbReference type="InterPro" id="IPR036389">
    <property type="entry name" value="RNase_III_sf"/>
</dbReference>
<dbReference type="InterPro" id="IPR055189">
    <property type="entry name" value="RM44_endonuclase"/>
</dbReference>